<dbReference type="Gene3D" id="6.10.340.10">
    <property type="match status" value="1"/>
</dbReference>
<dbReference type="RefSeq" id="WP_190289317.1">
    <property type="nucleotide sequence ID" value="NZ_JABFCZ010000001.1"/>
</dbReference>
<dbReference type="AlphaFoldDB" id="A0A926P1D2"/>
<dbReference type="Pfam" id="PF00211">
    <property type="entry name" value="Guanylate_cyc"/>
    <property type="match status" value="1"/>
</dbReference>
<dbReference type="InterPro" id="IPR050697">
    <property type="entry name" value="Adenylyl/Guanylyl_Cyclase_3/4"/>
</dbReference>
<evidence type="ECO:0000259" key="4">
    <source>
        <dbReference type="PROSITE" id="PS50885"/>
    </source>
</evidence>
<feature type="domain" description="HAMP" evidence="4">
    <location>
        <begin position="312"/>
        <end position="365"/>
    </location>
</feature>
<dbReference type="PANTHER" id="PTHR43081:SF1">
    <property type="entry name" value="ADENYLATE CYCLASE, TERMINAL-DIFFERENTIATION SPECIFIC"/>
    <property type="match status" value="1"/>
</dbReference>
<dbReference type="GO" id="GO:0016020">
    <property type="term" value="C:membrane"/>
    <property type="evidence" value="ECO:0007669"/>
    <property type="project" value="InterPro"/>
</dbReference>
<evidence type="ECO:0000259" key="3">
    <source>
        <dbReference type="PROSITE" id="PS50125"/>
    </source>
</evidence>
<evidence type="ECO:0000256" key="1">
    <source>
        <dbReference type="SAM" id="MobiDB-lite"/>
    </source>
</evidence>
<dbReference type="Pfam" id="PF00672">
    <property type="entry name" value="HAMP"/>
    <property type="match status" value="1"/>
</dbReference>
<dbReference type="Gene3D" id="3.30.70.1230">
    <property type="entry name" value="Nucleotide cyclase"/>
    <property type="match status" value="1"/>
</dbReference>
<reference evidence="5" key="1">
    <citation type="submission" date="2020-05" db="EMBL/GenBank/DDBJ databases">
        <title>Identification of trans-AT polyketide cluster in two marine bacteria, producers of a novel glutaramide-containing polyketide sesbanimide D and analogs.</title>
        <authorList>
            <person name="Kacar D."/>
            <person name="Rodriguez P."/>
            <person name="Canedo L."/>
            <person name="Gonzalez E."/>
            <person name="Galan B."/>
            <person name="De La Calle F."/>
            <person name="Garcia J.L."/>
        </authorList>
    </citation>
    <scope>NUCLEOTIDE SEQUENCE</scope>
    <source>
        <strain evidence="5">PHM038</strain>
    </source>
</reference>
<accession>A0A926P1D2</accession>
<comment type="caution">
    <text evidence="5">The sequence shown here is derived from an EMBL/GenBank/DDBJ whole genome shotgun (WGS) entry which is preliminary data.</text>
</comment>
<dbReference type="SMART" id="SM00304">
    <property type="entry name" value="HAMP"/>
    <property type="match status" value="1"/>
</dbReference>
<name>A0A926P1D2_9HYPH</name>
<feature type="domain" description="Guanylate cyclase" evidence="3">
    <location>
        <begin position="396"/>
        <end position="521"/>
    </location>
</feature>
<keyword evidence="2" id="KW-0472">Membrane</keyword>
<dbReference type="SUPFAM" id="SSF158472">
    <property type="entry name" value="HAMP domain-like"/>
    <property type="match status" value="1"/>
</dbReference>
<evidence type="ECO:0000313" key="6">
    <source>
        <dbReference type="Proteomes" id="UP000598467"/>
    </source>
</evidence>
<dbReference type="GO" id="GO:0035556">
    <property type="term" value="P:intracellular signal transduction"/>
    <property type="evidence" value="ECO:0007669"/>
    <property type="project" value="InterPro"/>
</dbReference>
<sequence>MRLTLRKKLLLFAVAIAVLPLLIAGQTLIRIARDELKSSANDQLTETARQVTTEINSVYSNAWAAPLSLIANAVDNEKLSVDAKIAVLTLGIAELPDIVALQITVEGSTRPLLVTREGFSKTLDEAGLDPKAVLRLNPATIEDYRQGNENLSRQVQHLDGTDIWLASIILPLKNPLNGRPATLSARIDISRIRDFIDAHAFTKIGTITIVNKHGQRIFASGEDDLSDFDIVDEATNLLALQTRVISVKPYARPDGEVMLGAFSFPDPFDWAVIAEKSEAAAYYTIDVMTRNLIIWVGAGLLVAGLGAILFSLGISRPILKIGQAAIEVGKGNFQARVTGVKSRDEIGELAGRINEMIVQINERFQLAKFVSHGTIDAIQDSTDGSVRLGGSRKRAAILFADIRGYTAFSESREPEVVVEVLNHYFAYQGEAVARNNGDIDKFVGDQIMAVFHGPEMSADAVRCAAEIQDIMEASSRENPDWVLDIGIGIDVGDVVVGAMGSPERMDYTVLGDRVNLAARLCSAAAPKETMISDAVYEDIKHMDEFGFAPLAPINVKGKSQPISVYAVELVKLPDEEADMPADQEPVEEPSQAGQ</sequence>
<evidence type="ECO:0000256" key="2">
    <source>
        <dbReference type="SAM" id="Phobius"/>
    </source>
</evidence>
<protein>
    <submittedName>
        <fullName evidence="5">HAMP domain-containing protein</fullName>
    </submittedName>
</protein>
<dbReference type="InterPro" id="IPR003660">
    <property type="entry name" value="HAMP_dom"/>
</dbReference>
<dbReference type="InterPro" id="IPR029787">
    <property type="entry name" value="Nucleotide_cyclase"/>
</dbReference>
<dbReference type="InterPro" id="IPR001054">
    <property type="entry name" value="A/G_cyclase"/>
</dbReference>
<organism evidence="5 6">
    <name type="scientific">Roseibium aggregatum</name>
    <dbReference type="NCBI Taxonomy" id="187304"/>
    <lineage>
        <taxon>Bacteria</taxon>
        <taxon>Pseudomonadati</taxon>
        <taxon>Pseudomonadota</taxon>
        <taxon>Alphaproteobacteria</taxon>
        <taxon>Hyphomicrobiales</taxon>
        <taxon>Stappiaceae</taxon>
        <taxon>Roseibium</taxon>
    </lineage>
</organism>
<evidence type="ECO:0000313" key="5">
    <source>
        <dbReference type="EMBL" id="MBD1544637.1"/>
    </source>
</evidence>
<keyword evidence="2" id="KW-1133">Transmembrane helix</keyword>
<dbReference type="Proteomes" id="UP000598467">
    <property type="component" value="Unassembled WGS sequence"/>
</dbReference>
<feature type="region of interest" description="Disordered" evidence="1">
    <location>
        <begin position="575"/>
        <end position="594"/>
    </location>
</feature>
<dbReference type="PROSITE" id="PS50885">
    <property type="entry name" value="HAMP"/>
    <property type="match status" value="1"/>
</dbReference>
<gene>
    <name evidence="5" type="ORF">HK439_00035</name>
</gene>
<dbReference type="SMART" id="SM00044">
    <property type="entry name" value="CYCc"/>
    <property type="match status" value="1"/>
</dbReference>
<proteinExistence type="predicted"/>
<dbReference type="CDD" id="cd06225">
    <property type="entry name" value="HAMP"/>
    <property type="match status" value="1"/>
</dbReference>
<dbReference type="GO" id="GO:0006171">
    <property type="term" value="P:cAMP biosynthetic process"/>
    <property type="evidence" value="ECO:0007669"/>
    <property type="project" value="TreeGrafter"/>
</dbReference>
<feature type="transmembrane region" description="Helical" evidence="2">
    <location>
        <begin position="292"/>
        <end position="314"/>
    </location>
</feature>
<dbReference type="CDD" id="cd07302">
    <property type="entry name" value="CHD"/>
    <property type="match status" value="1"/>
</dbReference>
<feature type="compositionally biased region" description="Acidic residues" evidence="1">
    <location>
        <begin position="575"/>
        <end position="587"/>
    </location>
</feature>
<dbReference type="SUPFAM" id="SSF55073">
    <property type="entry name" value="Nucleotide cyclase"/>
    <property type="match status" value="1"/>
</dbReference>
<dbReference type="PROSITE" id="PS50125">
    <property type="entry name" value="GUANYLATE_CYCLASE_2"/>
    <property type="match status" value="1"/>
</dbReference>
<dbReference type="EMBL" id="JABFCZ010000001">
    <property type="protein sequence ID" value="MBD1544637.1"/>
    <property type="molecule type" value="Genomic_DNA"/>
</dbReference>
<keyword evidence="2" id="KW-0812">Transmembrane</keyword>
<dbReference type="GO" id="GO:0004016">
    <property type="term" value="F:adenylate cyclase activity"/>
    <property type="evidence" value="ECO:0007669"/>
    <property type="project" value="UniProtKB-ARBA"/>
</dbReference>
<dbReference type="PANTHER" id="PTHR43081">
    <property type="entry name" value="ADENYLATE CYCLASE, TERMINAL-DIFFERENTIATION SPECIFIC-RELATED"/>
    <property type="match status" value="1"/>
</dbReference>